<evidence type="ECO:0000259" key="2">
    <source>
        <dbReference type="PROSITE" id="PS01124"/>
    </source>
</evidence>
<gene>
    <name evidence="3" type="ORF">BCF58_3307</name>
</gene>
<feature type="domain" description="HTH araC/xylS-type" evidence="2">
    <location>
        <begin position="457"/>
        <end position="565"/>
    </location>
</feature>
<dbReference type="GO" id="GO:0003700">
    <property type="term" value="F:DNA-binding transcription factor activity"/>
    <property type="evidence" value="ECO:0007669"/>
    <property type="project" value="InterPro"/>
</dbReference>
<protein>
    <submittedName>
        <fullName evidence="3">AraC-like DNA-binding protein</fullName>
    </submittedName>
</protein>
<dbReference type="GO" id="GO:0043565">
    <property type="term" value="F:sequence-specific DNA binding"/>
    <property type="evidence" value="ECO:0007669"/>
    <property type="project" value="InterPro"/>
</dbReference>
<dbReference type="InterPro" id="IPR018060">
    <property type="entry name" value="HTH_AraC"/>
</dbReference>
<dbReference type="Gene3D" id="1.25.40.10">
    <property type="entry name" value="Tetratricopeptide repeat domain"/>
    <property type="match status" value="2"/>
</dbReference>
<keyword evidence="1" id="KW-0812">Transmembrane</keyword>
<dbReference type="InterPro" id="IPR019734">
    <property type="entry name" value="TPR_rpt"/>
</dbReference>
<dbReference type="SMART" id="SM00342">
    <property type="entry name" value="HTH_ARAC"/>
    <property type="match status" value="1"/>
</dbReference>
<accession>A0A495SAK4</accession>
<proteinExistence type="predicted"/>
<feature type="transmembrane region" description="Helical" evidence="1">
    <location>
        <begin position="384"/>
        <end position="406"/>
    </location>
</feature>
<comment type="caution">
    <text evidence="3">The sequence shown here is derived from an EMBL/GenBank/DDBJ whole genome shotgun (WGS) entry which is preliminary data.</text>
</comment>
<evidence type="ECO:0000313" key="3">
    <source>
        <dbReference type="EMBL" id="RKS96872.1"/>
    </source>
</evidence>
<keyword evidence="1" id="KW-0472">Membrane</keyword>
<dbReference type="SUPFAM" id="SSF48452">
    <property type="entry name" value="TPR-like"/>
    <property type="match status" value="1"/>
</dbReference>
<dbReference type="PROSITE" id="PS01124">
    <property type="entry name" value="HTH_ARAC_FAMILY_2"/>
    <property type="match status" value="1"/>
</dbReference>
<keyword evidence="1" id="KW-1133">Transmembrane helix</keyword>
<dbReference type="Gene3D" id="1.10.10.60">
    <property type="entry name" value="Homeodomain-like"/>
    <property type="match status" value="2"/>
</dbReference>
<dbReference type="RefSeq" id="WP_121462843.1">
    <property type="nucleotide sequence ID" value="NZ_RBXB01000003.1"/>
</dbReference>
<keyword evidence="4" id="KW-1185">Reference proteome</keyword>
<dbReference type="InterPro" id="IPR011990">
    <property type="entry name" value="TPR-like_helical_dom_sf"/>
</dbReference>
<keyword evidence="3" id="KW-0238">DNA-binding</keyword>
<evidence type="ECO:0000256" key="1">
    <source>
        <dbReference type="SAM" id="Phobius"/>
    </source>
</evidence>
<name>A0A495SAK4_9FLAO</name>
<organism evidence="3 4">
    <name type="scientific">Chryseobacterium defluvii</name>
    <dbReference type="NCBI Taxonomy" id="160396"/>
    <lineage>
        <taxon>Bacteria</taxon>
        <taxon>Pseudomonadati</taxon>
        <taxon>Bacteroidota</taxon>
        <taxon>Flavobacteriia</taxon>
        <taxon>Flavobacteriales</taxon>
        <taxon>Weeksellaceae</taxon>
        <taxon>Chryseobacterium group</taxon>
        <taxon>Chryseobacterium</taxon>
    </lineage>
</organism>
<dbReference type="OrthoDB" id="5295174at2"/>
<dbReference type="EMBL" id="RBXB01000003">
    <property type="protein sequence ID" value="RKS96872.1"/>
    <property type="molecule type" value="Genomic_DNA"/>
</dbReference>
<dbReference type="AlphaFoldDB" id="A0A495SAK4"/>
<evidence type="ECO:0000313" key="4">
    <source>
        <dbReference type="Proteomes" id="UP000272428"/>
    </source>
</evidence>
<dbReference type="SMART" id="SM00028">
    <property type="entry name" value="TPR"/>
    <property type="match status" value="3"/>
</dbReference>
<reference evidence="3 4" key="1">
    <citation type="submission" date="2018-10" db="EMBL/GenBank/DDBJ databases">
        <title>Genomic Encyclopedia of Archaeal and Bacterial Type Strains, Phase II (KMG-II): from individual species to whole genera.</title>
        <authorList>
            <person name="Goeker M."/>
        </authorList>
    </citation>
    <scope>NUCLEOTIDE SEQUENCE [LARGE SCALE GENOMIC DNA]</scope>
    <source>
        <strain evidence="3 4">DSM 14219</strain>
    </source>
</reference>
<dbReference type="Proteomes" id="UP000272428">
    <property type="component" value="Unassembled WGS sequence"/>
</dbReference>
<sequence>MIAKRTAFLLFLLIFLNLLYSYKKKEKSFENIRKEYEHYEENDDKAFQYINQYIDKAKTEKNYSKLVQGYKDGVFYSPSNESKLAYADSTIGAAKLSGDNELISMAYLGKGIVYYFNYKRYQLALNEYLQAYQYSKTIKDEYLRHKIIYHLGVVKSYLGYYEDALIHFKECADYFSSEIKEKNLHPNMIFNNKKGYFNSLHQMTECYLNLNDYKRSDSLIEIGLKYTAGIKDFSQEESYFLKCKGIAYYYKKEYKSAIQFLNQSLPRMLKNNNFAWASVNYFYIGKSYYGLEDENRAIANFKKVDSIFQKHHFIHPEIRKNYEVLISYYKKQKDVGQELYYTKQLLKADSIITQDFSYLSSKIHKEYDTKLLYDEKNKLERQTLWSTVIIYGLIALMTVLMILLIIKYSREKNIQRKYTLLEEKIRKNYTDHKNPIVEGDFQLPKERKSKIDDDKVQNILEKLEQFEEKKQFNQKGLTLTKLALKLGTNANYLSQVINEYKGINFNRYLGELRINYITQQIYNNKTYLNYTIESYAEECGIASRQNFSDLFYEINGVRPKDFIKNRKRELDN</sequence>